<dbReference type="SUPFAM" id="SSF55729">
    <property type="entry name" value="Acyl-CoA N-acyltransferases (Nat)"/>
    <property type="match status" value="2"/>
</dbReference>
<keyword evidence="1" id="KW-0808">Transferase</keyword>
<reference evidence="6" key="1">
    <citation type="submission" date="2022-11" db="EMBL/GenBank/DDBJ databases">
        <title>Complete genome sequence of Methanogenium organophilum DSM 3596.</title>
        <authorList>
            <person name="Chen S.-C."/>
            <person name="Lai S.-J."/>
            <person name="You Y.-T."/>
        </authorList>
    </citation>
    <scope>NUCLEOTIDE SEQUENCE</scope>
    <source>
        <strain evidence="6">DSM 3596</strain>
    </source>
</reference>
<evidence type="ECO:0000256" key="3">
    <source>
        <dbReference type="ARBA" id="ARBA00038502"/>
    </source>
</evidence>
<gene>
    <name evidence="6" type="ORF">OU421_04785</name>
</gene>
<evidence type="ECO:0000256" key="4">
    <source>
        <dbReference type="SAM" id="MobiDB-lite"/>
    </source>
</evidence>
<protein>
    <submittedName>
        <fullName evidence="6">GNAT family protein</fullName>
    </submittedName>
</protein>
<evidence type="ECO:0000313" key="6">
    <source>
        <dbReference type="EMBL" id="WAI02192.1"/>
    </source>
</evidence>
<proteinExistence type="inferred from homology"/>
<evidence type="ECO:0000256" key="2">
    <source>
        <dbReference type="ARBA" id="ARBA00023315"/>
    </source>
</evidence>
<dbReference type="InterPro" id="IPR000182">
    <property type="entry name" value="GNAT_dom"/>
</dbReference>
<name>A0A9X9S5P3_METOG</name>
<dbReference type="Pfam" id="PF13302">
    <property type="entry name" value="Acetyltransf_3"/>
    <property type="match status" value="1"/>
</dbReference>
<feature type="compositionally biased region" description="Low complexity" evidence="4">
    <location>
        <begin position="82"/>
        <end position="109"/>
    </location>
</feature>
<accession>A0A9X9S5P3</accession>
<dbReference type="EMBL" id="CP113361">
    <property type="protein sequence ID" value="WAI02192.1"/>
    <property type="molecule type" value="Genomic_DNA"/>
</dbReference>
<dbReference type="GeneID" id="76834393"/>
<evidence type="ECO:0000259" key="5">
    <source>
        <dbReference type="PROSITE" id="PS51186"/>
    </source>
</evidence>
<sequence>MIENLPHIRTPTSLLRPWREEDAPSLATYADNPCVAAALRDSFPSPYTLEDANRFIAYARWLSSGAGSGPFPGFPFFPSPGSLSGPSGTSSSEPSPFPSSSPGSPAGSSCRTPTDLLLAIEVDGVAAGGIAVTLLDDVYCRTAEIGYWLGEPFWGRGIMTDAIAAVVPVAFVRLDIVRIQAGVFANNPASMRVLEKCGFVREAVLRNAITKNGVLMDEVMHARFRDR</sequence>
<evidence type="ECO:0000256" key="1">
    <source>
        <dbReference type="ARBA" id="ARBA00022679"/>
    </source>
</evidence>
<dbReference type="InterPro" id="IPR051531">
    <property type="entry name" value="N-acetyltransferase"/>
</dbReference>
<dbReference type="PROSITE" id="PS51186">
    <property type="entry name" value="GNAT"/>
    <property type="match status" value="1"/>
</dbReference>
<feature type="domain" description="N-acetyltransferase" evidence="5">
    <location>
        <begin position="93"/>
        <end position="221"/>
    </location>
</feature>
<dbReference type="Proteomes" id="UP001163096">
    <property type="component" value="Chromosome"/>
</dbReference>
<feature type="region of interest" description="Disordered" evidence="4">
    <location>
        <begin position="82"/>
        <end position="110"/>
    </location>
</feature>
<dbReference type="PANTHER" id="PTHR43792:SF8">
    <property type="entry name" value="[RIBOSOMAL PROTEIN US5]-ALANINE N-ACETYLTRANSFERASE"/>
    <property type="match status" value="1"/>
</dbReference>
<dbReference type="GO" id="GO:0016747">
    <property type="term" value="F:acyltransferase activity, transferring groups other than amino-acyl groups"/>
    <property type="evidence" value="ECO:0007669"/>
    <property type="project" value="InterPro"/>
</dbReference>
<dbReference type="RefSeq" id="WP_268187470.1">
    <property type="nucleotide sequence ID" value="NZ_CP113361.1"/>
</dbReference>
<comment type="similarity">
    <text evidence="3">Belongs to the acetyltransferase family. RimJ subfamily.</text>
</comment>
<dbReference type="Gene3D" id="3.40.630.30">
    <property type="match status" value="2"/>
</dbReference>
<dbReference type="KEGG" id="mou:OU421_04785"/>
<keyword evidence="2" id="KW-0012">Acyltransferase</keyword>
<dbReference type="PANTHER" id="PTHR43792">
    <property type="entry name" value="GNAT FAMILY, PUTATIVE (AFU_ORTHOLOGUE AFUA_3G00765)-RELATED-RELATED"/>
    <property type="match status" value="1"/>
</dbReference>
<dbReference type="AlphaFoldDB" id="A0A9X9S5P3"/>
<evidence type="ECO:0000313" key="7">
    <source>
        <dbReference type="Proteomes" id="UP001163096"/>
    </source>
</evidence>
<keyword evidence="7" id="KW-1185">Reference proteome</keyword>
<organism evidence="6 7">
    <name type="scientific">Methanogenium organophilum</name>
    <dbReference type="NCBI Taxonomy" id="2199"/>
    <lineage>
        <taxon>Archaea</taxon>
        <taxon>Methanobacteriati</taxon>
        <taxon>Methanobacteriota</taxon>
        <taxon>Stenosarchaea group</taxon>
        <taxon>Methanomicrobia</taxon>
        <taxon>Methanomicrobiales</taxon>
        <taxon>Methanomicrobiaceae</taxon>
        <taxon>Methanogenium</taxon>
    </lineage>
</organism>
<dbReference type="InterPro" id="IPR016181">
    <property type="entry name" value="Acyl_CoA_acyltransferase"/>
</dbReference>